<evidence type="ECO:0000256" key="1">
    <source>
        <dbReference type="SAM" id="Coils"/>
    </source>
</evidence>
<feature type="transmembrane region" description="Helical" evidence="2">
    <location>
        <begin position="29"/>
        <end position="48"/>
    </location>
</feature>
<dbReference type="STRING" id="1293045.H663_14110"/>
<proteinExistence type="predicted"/>
<evidence type="ECO:0000313" key="4">
    <source>
        <dbReference type="Proteomes" id="UP000037507"/>
    </source>
</evidence>
<keyword evidence="1" id="KW-0175">Coiled coil</keyword>
<sequence>MGVLLAIIGVIVAGGVILSVLGMIFALKLAAFVVAGVIFLLFLLSAVLGEALGISGQVLFFFCFLPLAVLFLVRWLKQQKELEQARQREAELAAKAAQAAAEAARQAQEESKRLRRLQPLSKRFDPLRRWLVEKLKD</sequence>
<name>A0A2T7UDU0_9BURK</name>
<keyword evidence="2" id="KW-0812">Transmembrane</keyword>
<accession>A0A2T7UDU0</accession>
<gene>
    <name evidence="3" type="ORF">H663_010175</name>
</gene>
<evidence type="ECO:0000256" key="2">
    <source>
        <dbReference type="SAM" id="Phobius"/>
    </source>
</evidence>
<feature type="transmembrane region" description="Helical" evidence="2">
    <location>
        <begin position="54"/>
        <end position="76"/>
    </location>
</feature>
<reference evidence="3" key="1">
    <citation type="submission" date="2017-04" db="EMBL/GenBank/DDBJ databases">
        <title>Unexpected and diverse lifestyles within the genus Limnohabitans.</title>
        <authorList>
            <person name="Kasalicky V."/>
            <person name="Mehrshad M."/>
            <person name="Andrei S.-A."/>
            <person name="Salcher M."/>
            <person name="Kratochvilova H."/>
            <person name="Simek K."/>
            <person name="Ghai R."/>
        </authorList>
    </citation>
    <scope>NUCLEOTIDE SEQUENCE [LARGE SCALE GENOMIC DNA]</scope>
    <source>
        <strain evidence="3">II-D5</strain>
    </source>
</reference>
<dbReference type="RefSeq" id="WP_053174166.1">
    <property type="nucleotide sequence ID" value="NZ_LFYT02000010.1"/>
</dbReference>
<organism evidence="3 4">
    <name type="scientific">Limnohabitans planktonicus II-D5</name>
    <dbReference type="NCBI Taxonomy" id="1293045"/>
    <lineage>
        <taxon>Bacteria</taxon>
        <taxon>Pseudomonadati</taxon>
        <taxon>Pseudomonadota</taxon>
        <taxon>Betaproteobacteria</taxon>
        <taxon>Burkholderiales</taxon>
        <taxon>Comamonadaceae</taxon>
        <taxon>Limnohabitans</taxon>
    </lineage>
</organism>
<protein>
    <submittedName>
        <fullName evidence="3">Uncharacterized protein</fullName>
    </submittedName>
</protein>
<keyword evidence="2" id="KW-0472">Membrane</keyword>
<feature type="transmembrane region" description="Helical" evidence="2">
    <location>
        <begin position="6"/>
        <end position="24"/>
    </location>
</feature>
<dbReference type="Proteomes" id="UP000037507">
    <property type="component" value="Unassembled WGS sequence"/>
</dbReference>
<keyword evidence="2" id="KW-1133">Transmembrane helix</keyword>
<evidence type="ECO:0000313" key="3">
    <source>
        <dbReference type="EMBL" id="PVE42865.1"/>
    </source>
</evidence>
<dbReference type="EMBL" id="LFYT02000010">
    <property type="protein sequence ID" value="PVE42865.1"/>
    <property type="molecule type" value="Genomic_DNA"/>
</dbReference>
<comment type="caution">
    <text evidence="3">The sequence shown here is derived from an EMBL/GenBank/DDBJ whole genome shotgun (WGS) entry which is preliminary data.</text>
</comment>
<feature type="coiled-coil region" evidence="1">
    <location>
        <begin position="82"/>
        <end position="117"/>
    </location>
</feature>
<dbReference type="AlphaFoldDB" id="A0A2T7UDU0"/>
<keyword evidence="4" id="KW-1185">Reference proteome</keyword>